<keyword evidence="2" id="KW-1133">Transmembrane helix</keyword>
<name>A0ABZ1TD11_STRVG</name>
<evidence type="ECO:0008006" key="5">
    <source>
        <dbReference type="Google" id="ProtNLM"/>
    </source>
</evidence>
<keyword evidence="4" id="KW-1185">Reference proteome</keyword>
<feature type="transmembrane region" description="Helical" evidence="2">
    <location>
        <begin position="21"/>
        <end position="41"/>
    </location>
</feature>
<feature type="transmembrane region" description="Helical" evidence="2">
    <location>
        <begin position="53"/>
        <end position="76"/>
    </location>
</feature>
<evidence type="ECO:0000256" key="1">
    <source>
        <dbReference type="SAM" id="MobiDB-lite"/>
    </source>
</evidence>
<keyword evidence="2" id="KW-0472">Membrane</keyword>
<keyword evidence="2" id="KW-0812">Transmembrane</keyword>
<reference evidence="3" key="1">
    <citation type="submission" date="2022-10" db="EMBL/GenBank/DDBJ databases">
        <title>The complete genomes of actinobacterial strains from the NBC collection.</title>
        <authorList>
            <person name="Joergensen T.S."/>
            <person name="Alvarez Arevalo M."/>
            <person name="Sterndorff E.B."/>
            <person name="Faurdal D."/>
            <person name="Vuksanovic O."/>
            <person name="Mourched A.-S."/>
            <person name="Charusanti P."/>
            <person name="Shaw S."/>
            <person name="Blin K."/>
            <person name="Weber T."/>
        </authorList>
    </citation>
    <scope>NUCLEOTIDE SEQUENCE</scope>
    <source>
        <strain evidence="3">NBC_00248</strain>
    </source>
</reference>
<evidence type="ECO:0000256" key="2">
    <source>
        <dbReference type="SAM" id="Phobius"/>
    </source>
</evidence>
<evidence type="ECO:0000313" key="4">
    <source>
        <dbReference type="Proteomes" id="UP001432039"/>
    </source>
</evidence>
<feature type="compositionally biased region" description="Low complexity" evidence="1">
    <location>
        <begin position="417"/>
        <end position="451"/>
    </location>
</feature>
<accession>A0ABZ1TD11</accession>
<organism evidence="3 4">
    <name type="scientific">Streptomyces virginiae</name>
    <name type="common">Streptomyces cinnamonensis</name>
    <dbReference type="NCBI Taxonomy" id="1961"/>
    <lineage>
        <taxon>Bacteria</taxon>
        <taxon>Bacillati</taxon>
        <taxon>Actinomycetota</taxon>
        <taxon>Actinomycetes</taxon>
        <taxon>Kitasatosporales</taxon>
        <taxon>Streptomycetaceae</taxon>
        <taxon>Streptomyces</taxon>
    </lineage>
</organism>
<gene>
    <name evidence="3" type="ORF">OG517_21205</name>
</gene>
<dbReference type="Proteomes" id="UP001432039">
    <property type="component" value="Chromosome"/>
</dbReference>
<sequence length="595" mass="61106">MEANVPSARSRALAVLRVRSRASAVGLLPAALAVVLVAARATGRLAGDPWPTVTLVVCVVAALVLLVGGAFAAVVLRASPAVTPTVPLSEAAAPDLYRLVRDLADRMDVPPPSAIALTPDCDSWLEDRSHAAHRRGAARVFGATAGPLGPESAPGAAPVLVIGSPFLWWMRVAELRAVLAPVVAGTGPSAHPDIADARGFVRGLDAAVDVGGRRGLGWIAAPARLLLRLCRTDAAEMERGVAAAASERAQGVDYGLRIVAQEQVGLAYAGWDRLLTRVALPAWRMGRWPAHLDAGVVSALTELSRRDRLAEGFTSRLGERPACDLLEQPGLIDEATSLLAARLFHGGPAEAGPDWSPVDWAAYPEEVVDRKWRTEAARLHAALDALAVPAGLPGSPSAPASPTAPVSPVSPVPPASPAARPGSQGATGAAGAARPATLAAADSPSPTADALAGPTLERVLGYLTDLGGEGAAGETLAGRITGELAREERAAGPAAGAGKARGADTLPLFPLQPPRSGRDLLADHVTAMVCCAAVDSAGATPGLDWLDGPVLLVGGDRRSDLAPRVLCLVEDGNPEPLRDWLSALGVRPEKPVRLV</sequence>
<feature type="compositionally biased region" description="Low complexity" evidence="1">
    <location>
        <begin position="394"/>
        <end position="407"/>
    </location>
</feature>
<dbReference type="RefSeq" id="WP_328962651.1">
    <property type="nucleotide sequence ID" value="NZ_CP108090.1"/>
</dbReference>
<dbReference type="EMBL" id="CP108090">
    <property type="protein sequence ID" value="WUQ13754.1"/>
    <property type="molecule type" value="Genomic_DNA"/>
</dbReference>
<evidence type="ECO:0000313" key="3">
    <source>
        <dbReference type="EMBL" id="WUQ13754.1"/>
    </source>
</evidence>
<proteinExistence type="predicted"/>
<protein>
    <recommendedName>
        <fullName evidence="5">Integral membrane protein</fullName>
    </recommendedName>
</protein>
<feature type="region of interest" description="Disordered" evidence="1">
    <location>
        <begin position="394"/>
        <end position="451"/>
    </location>
</feature>